<protein>
    <submittedName>
        <fullName evidence="5">Leucyl/phenylalanyl-tRNA--protein transferase</fullName>
        <ecNumber evidence="5">2.3.2.6</ecNumber>
    </submittedName>
</protein>
<dbReference type="Pfam" id="PF03588">
    <property type="entry name" value="Leu_Phe_trans"/>
    <property type="match status" value="1"/>
</dbReference>
<dbReference type="EMBL" id="MN079088">
    <property type="protein sequence ID" value="QEA04751.1"/>
    <property type="molecule type" value="Genomic_DNA"/>
</dbReference>
<evidence type="ECO:0000256" key="3">
    <source>
        <dbReference type="ARBA" id="ARBA00022679"/>
    </source>
</evidence>
<sequence>MTQVPWIAPGDNETPFPDPETFALEEPNGLLAIGGSLTPSRLIEAYAAGIFPWFSEDQPVLWWSPDPRAVIPPHAIHVGRSLRKRLRHSGLSVTLDRAFEAVIRACAAPRADEAGTWITPAMADAYTALHRMGIAHSAEVWDDGRLVGGLYGVSLGAAFFGESMFSLVADASKIALARLAGQLDEWGFGLIDCQLPTPHLERLGAQAWPRPRFLRALRETQQRAQRHGPWAFGTISPLEGASQP</sequence>
<dbReference type="InterPro" id="IPR004616">
    <property type="entry name" value="Leu/Phe-tRNA_Trfase"/>
</dbReference>
<evidence type="ECO:0000256" key="1">
    <source>
        <dbReference type="ARBA" id="ARBA00004496"/>
    </source>
</evidence>
<dbReference type="SUPFAM" id="SSF55729">
    <property type="entry name" value="Acyl-CoA N-acyltransferases (Nat)"/>
    <property type="match status" value="1"/>
</dbReference>
<dbReference type="InterPro" id="IPR042203">
    <property type="entry name" value="Leu/Phe-tRNA_Trfase_C"/>
</dbReference>
<name>A0A5B8R8C9_9ZZZZ</name>
<evidence type="ECO:0000313" key="5">
    <source>
        <dbReference type="EMBL" id="QEA04751.1"/>
    </source>
</evidence>
<dbReference type="NCBIfam" id="TIGR00667">
    <property type="entry name" value="aat"/>
    <property type="match status" value="1"/>
</dbReference>
<dbReference type="Gene3D" id="3.40.630.70">
    <property type="entry name" value="Leucyl/phenylalanyl-tRNA-protein transferase, C-terminal domain"/>
    <property type="match status" value="1"/>
</dbReference>
<comment type="subcellular location">
    <subcellularLocation>
        <location evidence="1">Cytoplasm</location>
    </subcellularLocation>
</comment>
<keyword evidence="3 5" id="KW-0808">Transferase</keyword>
<dbReference type="AlphaFoldDB" id="A0A5B8R8C9"/>
<dbReference type="GO" id="GO:0030163">
    <property type="term" value="P:protein catabolic process"/>
    <property type="evidence" value="ECO:0007669"/>
    <property type="project" value="InterPro"/>
</dbReference>
<dbReference type="EC" id="2.3.2.6" evidence="5"/>
<gene>
    <name evidence="5" type="primary">aat</name>
    <name evidence="5" type="ORF">KBTEX_01059</name>
</gene>
<accession>A0A5B8R8C9</accession>
<keyword evidence="2" id="KW-0963">Cytoplasm</keyword>
<dbReference type="HAMAP" id="MF_00688">
    <property type="entry name" value="Leu_Phe_trans"/>
    <property type="match status" value="1"/>
</dbReference>
<evidence type="ECO:0000256" key="2">
    <source>
        <dbReference type="ARBA" id="ARBA00022490"/>
    </source>
</evidence>
<reference evidence="5" key="1">
    <citation type="submission" date="2019-06" db="EMBL/GenBank/DDBJ databases">
        <authorList>
            <person name="Murdoch R.W."/>
            <person name="Fathepure B."/>
        </authorList>
    </citation>
    <scope>NUCLEOTIDE SEQUENCE</scope>
</reference>
<organism evidence="5">
    <name type="scientific">uncultured organism</name>
    <dbReference type="NCBI Taxonomy" id="155900"/>
    <lineage>
        <taxon>unclassified sequences</taxon>
        <taxon>environmental samples</taxon>
    </lineage>
</organism>
<dbReference type="Gene3D" id="3.30.70.3550">
    <property type="entry name" value="Leucyl/phenylalanyl-tRNA-protein transferase, N-terminal domain"/>
    <property type="match status" value="1"/>
</dbReference>
<proteinExistence type="inferred from homology"/>
<dbReference type="GO" id="GO:0008914">
    <property type="term" value="F:leucyl-tRNA--protein transferase activity"/>
    <property type="evidence" value="ECO:0007669"/>
    <property type="project" value="UniProtKB-EC"/>
</dbReference>
<dbReference type="PANTHER" id="PTHR30098">
    <property type="entry name" value="LEUCYL/PHENYLALANYL-TRNA--PROTEIN TRANSFERASE"/>
    <property type="match status" value="1"/>
</dbReference>
<dbReference type="InterPro" id="IPR016181">
    <property type="entry name" value="Acyl_CoA_acyltransferase"/>
</dbReference>
<dbReference type="InterPro" id="IPR042221">
    <property type="entry name" value="Leu/Phe-tRNA_Trfase_N"/>
</dbReference>
<dbReference type="PANTHER" id="PTHR30098:SF2">
    <property type="entry name" value="LEUCYL_PHENYLALANYL-TRNA--PROTEIN TRANSFERASE"/>
    <property type="match status" value="1"/>
</dbReference>
<dbReference type="FunFam" id="3.30.70.3550:FF:000001">
    <property type="entry name" value="Leucyl/phenylalanyl-tRNA--protein transferase"/>
    <property type="match status" value="1"/>
</dbReference>
<evidence type="ECO:0000256" key="4">
    <source>
        <dbReference type="ARBA" id="ARBA00023315"/>
    </source>
</evidence>
<keyword evidence="4 5" id="KW-0012">Acyltransferase</keyword>